<dbReference type="RefSeq" id="WP_344140720.1">
    <property type="nucleotide sequence ID" value="NZ_BAAALT010000371.1"/>
</dbReference>
<dbReference type="PANTHER" id="PTHR43640">
    <property type="entry name" value="OS07G0260300 PROTEIN"/>
    <property type="match status" value="1"/>
</dbReference>
<dbReference type="PANTHER" id="PTHR43640:SF1">
    <property type="entry name" value="THIOREDOXIN-DEPENDENT PEROXIREDOXIN"/>
    <property type="match status" value="1"/>
</dbReference>
<gene>
    <name evidence="2" type="ORF">GCM10009682_64210</name>
</gene>
<dbReference type="SUPFAM" id="SSF52833">
    <property type="entry name" value="Thioredoxin-like"/>
    <property type="match status" value="1"/>
</dbReference>
<organism evidence="2 3">
    <name type="scientific">Luedemannella flava</name>
    <dbReference type="NCBI Taxonomy" id="349316"/>
    <lineage>
        <taxon>Bacteria</taxon>
        <taxon>Bacillati</taxon>
        <taxon>Actinomycetota</taxon>
        <taxon>Actinomycetes</taxon>
        <taxon>Micromonosporales</taxon>
        <taxon>Micromonosporaceae</taxon>
        <taxon>Luedemannella</taxon>
    </lineage>
</organism>
<proteinExistence type="predicted"/>
<dbReference type="Pfam" id="PF00578">
    <property type="entry name" value="AhpC-TSA"/>
    <property type="match status" value="1"/>
</dbReference>
<evidence type="ECO:0000259" key="1">
    <source>
        <dbReference type="PROSITE" id="PS51352"/>
    </source>
</evidence>
<dbReference type="InterPro" id="IPR013766">
    <property type="entry name" value="Thioredoxin_domain"/>
</dbReference>
<dbReference type="Gene3D" id="3.40.30.10">
    <property type="entry name" value="Glutaredoxin"/>
    <property type="match status" value="1"/>
</dbReference>
<dbReference type="InterPro" id="IPR036249">
    <property type="entry name" value="Thioredoxin-like_sf"/>
</dbReference>
<dbReference type="PROSITE" id="PS51352">
    <property type="entry name" value="THIOREDOXIN_2"/>
    <property type="match status" value="1"/>
</dbReference>
<dbReference type="EMBL" id="BAAALT010000371">
    <property type="protein sequence ID" value="GAA1839206.1"/>
    <property type="molecule type" value="Genomic_DNA"/>
</dbReference>
<dbReference type="CDD" id="cd02969">
    <property type="entry name" value="PRX_like1"/>
    <property type="match status" value="1"/>
</dbReference>
<dbReference type="InterPro" id="IPR047262">
    <property type="entry name" value="PRX-like1"/>
</dbReference>
<accession>A0ABP4Z3B9</accession>
<protein>
    <submittedName>
        <fullName evidence="2">Thioredoxin family protein</fullName>
    </submittedName>
</protein>
<dbReference type="Proteomes" id="UP001500218">
    <property type="component" value="Unassembled WGS sequence"/>
</dbReference>
<evidence type="ECO:0000313" key="2">
    <source>
        <dbReference type="EMBL" id="GAA1839206.1"/>
    </source>
</evidence>
<name>A0ABP4Z3B9_9ACTN</name>
<keyword evidence="3" id="KW-1185">Reference proteome</keyword>
<reference evidence="3" key="1">
    <citation type="journal article" date="2019" name="Int. J. Syst. Evol. Microbiol.">
        <title>The Global Catalogue of Microorganisms (GCM) 10K type strain sequencing project: providing services to taxonomists for standard genome sequencing and annotation.</title>
        <authorList>
            <consortium name="The Broad Institute Genomics Platform"/>
            <consortium name="The Broad Institute Genome Sequencing Center for Infectious Disease"/>
            <person name="Wu L."/>
            <person name="Ma J."/>
        </authorList>
    </citation>
    <scope>NUCLEOTIDE SEQUENCE [LARGE SCALE GENOMIC DNA]</scope>
    <source>
        <strain evidence="3">JCM 13250</strain>
    </source>
</reference>
<sequence>MAYQIGDTVAPFTLPRAEGGDLTVDPSAAPATVVVFTANHCPYALAWHERVQQVARDYADQGVAVIQINPNNQVTHPNDSTAASARRVADGHFAGPYLRDEPQEVTRTWGAEKTPDVFIVDRSGALVYRGAPDADHDDESQRATYIRQALDDLLAGRPVALSETPPKGCGVKWRTETVTIGS</sequence>
<dbReference type="InterPro" id="IPR000866">
    <property type="entry name" value="AhpC/TSA"/>
</dbReference>
<feature type="domain" description="Thioredoxin" evidence="1">
    <location>
        <begin position="3"/>
        <end position="155"/>
    </location>
</feature>
<comment type="caution">
    <text evidence="2">The sequence shown here is derived from an EMBL/GenBank/DDBJ whole genome shotgun (WGS) entry which is preliminary data.</text>
</comment>
<evidence type="ECO:0000313" key="3">
    <source>
        <dbReference type="Proteomes" id="UP001500218"/>
    </source>
</evidence>